<organism evidence="1">
    <name type="scientific">Ochrobactrum sp. PW1</name>
    <dbReference type="NCBI Taxonomy" id="1882222"/>
    <lineage>
        <taxon>Bacteria</taxon>
        <taxon>Pseudomonadati</taxon>
        <taxon>Pseudomonadota</taxon>
        <taxon>Alphaproteobacteria</taxon>
        <taxon>Hyphomicrobiales</taxon>
        <taxon>Brucellaceae</taxon>
        <taxon>Brucella/Ochrobactrum group</taxon>
        <taxon>Ochrobactrum</taxon>
    </lineage>
</organism>
<dbReference type="EMBL" id="LC171369">
    <property type="protein sequence ID" value="BBA74262.1"/>
    <property type="molecule type" value="Genomic_DNA"/>
</dbReference>
<dbReference type="AlphaFoldDB" id="A0A292GT49"/>
<protein>
    <submittedName>
        <fullName evidence="1">Ribonucleoside-diphosphate reductase</fullName>
    </submittedName>
</protein>
<sequence length="58" mass="6221">MTRLELSGPVGTHMFLDGRIDNLPSFEQIIGELAASSPGQASLDLLSPLIVTRKSARL</sequence>
<reference evidence="1" key="1">
    <citation type="submission" date="2016-07" db="EMBL/GenBank/DDBJ databases">
        <title>Genomics reveals synergistic degradation of pyrene by five bacteria in a mangrove sediment-derived bacterial consortium.</title>
        <authorList>
            <person name="Wanapaisan P."/>
            <person name="Vejarano F."/>
            <person name="Chakraborty J."/>
            <person name="Shintani M."/>
            <person name="Muangchinda C."/>
            <person name="Laothamteep N."/>
            <person name="Suzuki-Minakuchi C."/>
            <person name="Inoue K."/>
            <person name="Nojiri H."/>
            <person name="Pinyakong O."/>
        </authorList>
    </citation>
    <scope>NUCLEOTIDE SEQUENCE</scope>
    <source>
        <strain evidence="1">PW1</strain>
    </source>
</reference>
<name>A0A292GT49_9HYPH</name>
<proteinExistence type="predicted"/>
<evidence type="ECO:0000313" key="1">
    <source>
        <dbReference type="EMBL" id="BBA74262.1"/>
    </source>
</evidence>
<accession>A0A292GT49</accession>